<dbReference type="AlphaFoldDB" id="A0A239U810"/>
<dbReference type="PANTHER" id="PTHR43848:SF2">
    <property type="entry name" value="PUTRESCINE TRANSPORT SYSTEM PERMEASE PROTEIN POTI"/>
    <property type="match status" value="1"/>
</dbReference>
<keyword evidence="12" id="KW-1185">Reference proteome</keyword>
<dbReference type="InterPro" id="IPR035906">
    <property type="entry name" value="MetI-like_sf"/>
</dbReference>
<dbReference type="SUPFAM" id="SSF161098">
    <property type="entry name" value="MetI-like"/>
    <property type="match status" value="1"/>
</dbReference>
<evidence type="ECO:0000256" key="8">
    <source>
        <dbReference type="ARBA" id="ARBA00023112"/>
    </source>
</evidence>
<comment type="similarity">
    <text evidence="2">Belongs to the binding-protein-dependent transport system permease family. CysTW subfamily.</text>
</comment>
<feature type="transmembrane region" description="Helical" evidence="10">
    <location>
        <begin position="7"/>
        <end position="28"/>
    </location>
</feature>
<dbReference type="GO" id="GO:0015675">
    <property type="term" value="P:nickel cation transport"/>
    <property type="evidence" value="ECO:0007669"/>
    <property type="project" value="UniProtKB-KW"/>
</dbReference>
<evidence type="ECO:0000313" key="11">
    <source>
        <dbReference type="EMBL" id="GEP85436.1"/>
    </source>
</evidence>
<sequence length="270" mass="30158">MKWYGKLYLGALIIGLYIPIIFLMVYSFNSAGNMIHFEHFTLEHYQTLFQDDRLMSILFNTIAVALLAAAVSTVVGTFGAIALYHLRQKKLRLTFLTLNNVLLVSSDVVIGASFLIMFTAIGHFTGLGLGFWTVLTSHIAFCIPIVVILILPQLYDMNQHMFDAARDLGASEWQILNRVMLPNLMPAVLAGFFMALTYSLDDFTVSFFVTGNGFSVLSVEVYAMARKGISMEINAISTLIFAVIVIGIAGYYLIQHTTKKRQSVKRGLMR</sequence>
<comment type="subcellular location">
    <subcellularLocation>
        <location evidence="1 10">Cell membrane</location>
        <topology evidence="1 10">Multi-pass membrane protein</topology>
    </subcellularLocation>
</comment>
<dbReference type="GO" id="GO:0055085">
    <property type="term" value="P:transmembrane transport"/>
    <property type="evidence" value="ECO:0007669"/>
    <property type="project" value="InterPro"/>
</dbReference>
<evidence type="ECO:0000313" key="12">
    <source>
        <dbReference type="Proteomes" id="UP000321736"/>
    </source>
</evidence>
<dbReference type="CDD" id="cd06261">
    <property type="entry name" value="TM_PBP2"/>
    <property type="match status" value="1"/>
</dbReference>
<dbReference type="Gene3D" id="1.10.3720.10">
    <property type="entry name" value="MetI-like"/>
    <property type="match status" value="1"/>
</dbReference>
<evidence type="ECO:0000256" key="1">
    <source>
        <dbReference type="ARBA" id="ARBA00004651"/>
    </source>
</evidence>
<feature type="transmembrane region" description="Helical" evidence="10">
    <location>
        <begin position="57"/>
        <end position="86"/>
    </location>
</feature>
<feature type="transmembrane region" description="Helical" evidence="10">
    <location>
        <begin position="175"/>
        <end position="197"/>
    </location>
</feature>
<feature type="transmembrane region" description="Helical" evidence="10">
    <location>
        <begin position="98"/>
        <end position="124"/>
    </location>
</feature>
<keyword evidence="8" id="KW-0406">Ion transport</keyword>
<reference evidence="11 12" key="1">
    <citation type="submission" date="2019-07" db="EMBL/GenBank/DDBJ databases">
        <title>Whole genome shotgun sequence of Staphylococcus piscifermentans NBRC 109625.</title>
        <authorList>
            <person name="Hosoyama A."/>
            <person name="Uohara A."/>
            <person name="Ohji S."/>
            <person name="Ichikawa N."/>
        </authorList>
    </citation>
    <scope>NUCLEOTIDE SEQUENCE [LARGE SCALE GENOMIC DNA]</scope>
    <source>
        <strain evidence="11 12">NBRC 109625</strain>
    </source>
</reference>
<dbReference type="InterPro" id="IPR000515">
    <property type="entry name" value="MetI-like"/>
</dbReference>
<evidence type="ECO:0000256" key="6">
    <source>
        <dbReference type="ARBA" id="ARBA00022692"/>
    </source>
</evidence>
<keyword evidence="6 10" id="KW-0812">Transmembrane</keyword>
<evidence type="ECO:0000256" key="7">
    <source>
        <dbReference type="ARBA" id="ARBA00022989"/>
    </source>
</evidence>
<evidence type="ECO:0000256" key="2">
    <source>
        <dbReference type="ARBA" id="ARBA00007069"/>
    </source>
</evidence>
<accession>A0A239U810</accession>
<dbReference type="EMBL" id="BKAR01000029">
    <property type="protein sequence ID" value="GEP85436.1"/>
    <property type="molecule type" value="Genomic_DNA"/>
</dbReference>
<dbReference type="InterPro" id="IPR051789">
    <property type="entry name" value="Bact_Polyamine_Transport"/>
</dbReference>
<keyword evidence="7 10" id="KW-1133">Transmembrane helix</keyword>
<comment type="caution">
    <text evidence="11">The sequence shown here is derived from an EMBL/GenBank/DDBJ whole genome shotgun (WGS) entry which is preliminary data.</text>
</comment>
<evidence type="ECO:0000256" key="10">
    <source>
        <dbReference type="RuleBase" id="RU363032"/>
    </source>
</evidence>
<dbReference type="GO" id="GO:0005886">
    <property type="term" value="C:plasma membrane"/>
    <property type="evidence" value="ECO:0007669"/>
    <property type="project" value="UniProtKB-SubCell"/>
</dbReference>
<keyword evidence="4" id="KW-1003">Cell membrane</keyword>
<dbReference type="PANTHER" id="PTHR43848">
    <property type="entry name" value="PUTRESCINE TRANSPORT SYSTEM PERMEASE PROTEIN POTI"/>
    <property type="match status" value="1"/>
</dbReference>
<organism evidence="11 12">
    <name type="scientific">Staphylococcus piscifermentans</name>
    <dbReference type="NCBI Taxonomy" id="70258"/>
    <lineage>
        <taxon>Bacteria</taxon>
        <taxon>Bacillati</taxon>
        <taxon>Bacillota</taxon>
        <taxon>Bacilli</taxon>
        <taxon>Bacillales</taxon>
        <taxon>Staphylococcaceae</taxon>
        <taxon>Staphylococcus</taxon>
    </lineage>
</organism>
<keyword evidence="5" id="KW-0533">Nickel</keyword>
<evidence type="ECO:0000256" key="9">
    <source>
        <dbReference type="ARBA" id="ARBA00023136"/>
    </source>
</evidence>
<dbReference type="PROSITE" id="PS50928">
    <property type="entry name" value="ABC_TM1"/>
    <property type="match status" value="1"/>
</dbReference>
<dbReference type="OrthoDB" id="9782004at2"/>
<feature type="transmembrane region" description="Helical" evidence="10">
    <location>
        <begin position="235"/>
        <end position="254"/>
    </location>
</feature>
<evidence type="ECO:0000256" key="3">
    <source>
        <dbReference type="ARBA" id="ARBA00022448"/>
    </source>
</evidence>
<keyword evidence="9 10" id="KW-0472">Membrane</keyword>
<dbReference type="Proteomes" id="UP000321736">
    <property type="component" value="Unassembled WGS sequence"/>
</dbReference>
<evidence type="ECO:0000256" key="4">
    <source>
        <dbReference type="ARBA" id="ARBA00022475"/>
    </source>
</evidence>
<feature type="transmembrane region" description="Helical" evidence="10">
    <location>
        <begin position="130"/>
        <end position="154"/>
    </location>
</feature>
<name>A0A239U810_9STAP</name>
<keyword evidence="3 10" id="KW-0813">Transport</keyword>
<protein>
    <submittedName>
        <fullName evidence="11">Spermidine/putrescine ABC transporter permease</fullName>
    </submittedName>
</protein>
<keyword evidence="8" id="KW-0921">Nickel transport</keyword>
<dbReference type="RefSeq" id="WP_095105970.1">
    <property type="nucleotide sequence ID" value="NZ_BKAR01000029.1"/>
</dbReference>
<gene>
    <name evidence="11" type="ORF">SPI02_20210</name>
</gene>
<proteinExistence type="inferred from homology"/>
<dbReference type="Pfam" id="PF00528">
    <property type="entry name" value="BPD_transp_1"/>
    <property type="match status" value="1"/>
</dbReference>
<evidence type="ECO:0000256" key="5">
    <source>
        <dbReference type="ARBA" id="ARBA00022596"/>
    </source>
</evidence>